<comment type="caution">
    <text evidence="2">The sequence shown here is derived from an EMBL/GenBank/DDBJ whole genome shotgun (WGS) entry which is preliminary data.</text>
</comment>
<keyword evidence="1" id="KW-0175">Coiled coil</keyword>
<reference evidence="2 3" key="1">
    <citation type="submission" date="2018-10" db="EMBL/GenBank/DDBJ databases">
        <title>Genome-centric metagenomics revealed C2 chemical producing, CO utilizing Clostridium with novel acetogenic gene cluster.</title>
        <authorList>
            <person name="Kang H."/>
            <person name="Park B."/>
            <person name="Choi I.G."/>
            <person name="Chang I.S."/>
        </authorList>
    </citation>
    <scope>NUCLEOTIDE SEQUENCE [LARGE SCALE GENOMIC DNA]</scope>
    <source>
        <strain evidence="2 3">H21-9</strain>
    </source>
</reference>
<evidence type="ECO:0000313" key="3">
    <source>
        <dbReference type="Proteomes" id="UP000277999"/>
    </source>
</evidence>
<dbReference type="Proteomes" id="UP000277999">
    <property type="component" value="Unassembled WGS sequence"/>
</dbReference>
<feature type="coiled-coil region" evidence="1">
    <location>
        <begin position="862"/>
        <end position="889"/>
    </location>
</feature>
<protein>
    <recommendedName>
        <fullName evidence="4">Chromosome segregation ATPase</fullName>
    </recommendedName>
</protein>
<gene>
    <name evidence="2" type="ORF">D9O40_18320</name>
</gene>
<proteinExistence type="predicted"/>
<evidence type="ECO:0008006" key="4">
    <source>
        <dbReference type="Google" id="ProtNLM"/>
    </source>
</evidence>
<evidence type="ECO:0000313" key="2">
    <source>
        <dbReference type="EMBL" id="RMC93034.1"/>
    </source>
</evidence>
<organism evidence="2 3">
    <name type="scientific">Clostridium autoethanogenum</name>
    <dbReference type="NCBI Taxonomy" id="84023"/>
    <lineage>
        <taxon>Bacteria</taxon>
        <taxon>Bacillati</taxon>
        <taxon>Bacillota</taxon>
        <taxon>Clostridia</taxon>
        <taxon>Eubacteriales</taxon>
        <taxon>Clostridiaceae</taxon>
        <taxon>Clostridium</taxon>
    </lineage>
</organism>
<dbReference type="EMBL" id="RFAQ01000109">
    <property type="protein sequence ID" value="RMC93034.1"/>
    <property type="molecule type" value="Genomic_DNA"/>
</dbReference>
<feature type="coiled-coil region" evidence="1">
    <location>
        <begin position="147"/>
        <end position="174"/>
    </location>
</feature>
<feature type="coiled-coil region" evidence="1">
    <location>
        <begin position="361"/>
        <end position="458"/>
    </location>
</feature>
<name>A0A3M0S5T0_9CLOT</name>
<evidence type="ECO:0000256" key="1">
    <source>
        <dbReference type="SAM" id="Coils"/>
    </source>
</evidence>
<feature type="coiled-coil region" evidence="1">
    <location>
        <begin position="629"/>
        <end position="743"/>
    </location>
</feature>
<accession>A0A3M0S5T0</accession>
<sequence>MHRKDDYIQFLEENGLDLHTISLMKNLNIREGNISGFFKGSTDNIGIFHNKIIPTINDKIEDIDHNSDDNTSNITVSFLETLKVANELPILMSIIRSIEELYEFTSPLIDIYEEAYRLQKSEQLFKKKGQEIYSLLNKIHQENLNHKSIKTKEYNKLSKNIEQLEWRKDNLRYIEELKKVHSLDKRYHELSIELDSQNKLIETTKSDLKSSKINVLLKKVHLCLVKIQDAKLNLDILEKNYNINQIKHQLDEIKIYFQDNYKSIKENWKKKVTLNYRSEISHSNKVNAIKDSINNESILNRKIKNSTIILNEKIKNHLDKQEIVINQFGEKTRSFLDDVICAYESNCKAISNTITDNTEKIKLAYSDIENIQNELGMLKNKIDSSQELILTLSVKLQKCSNEEKRVKEKATSLLKENLEELYIRSDYEALKNKIALRQEELEAKLKKYRHTLLELEIEMSLIEEGKPSNIYIPNKDLVRLKKLLDENQISNMYGTYFLKQYSREERIFYLKRNPSLPFSIVVLKEEFENIDLSFLREELFSSMIILVDGLNASKLNGYDTINPSLQKVSEINYLPMDKTFDLVTDEYEFNKKITNTEKKFDDILFEIDEKEKLMTELNNLFNWIDIILANKLSRELENKIIDLKQLNHDIKIREQTLASNLTDVKHNIVTSKSNISKLNTELREKEKQTKYLEQWKDECKTYCIYKQELNDFNLKLEKSNSKLAKLNSELKELNDQFQRNKLAYSEWLKLSRQDFTDLFNLLENISFPDPISTNDFYENDYLKPLSFGHSLNRAHYKRLTIYKDLLSERSNRNAQIGRCISNLEALNKELADHQEKLNILDYFNWCDSAEPMDDLSVLDKISADLDAKVRELENSIIFLNANIDQNDKQRSELSLSVIKIEKQLQKDYPEYGAVKFKIDNVDKEREKIKILKEETINHQKSLKKDIDYLNNEIKKIDNLFGIFSTLHINESNKETILTEDEKISLHHQPTKFYDDWYMQYDNAKKKHDSKKNELAVQINRIENYINLNNNLPLNFKNDLINFLIKIRNFDYEQAIQSIQNYNNWAQYNIEEKNEQKKKADDAVNFWVERTSRRVLEICNCINDLGKKMKIRNWNDIIFPLVKIEKSKPLPQNVDDFRFQVKQFCIDMIEKIMEKNLDVNNLTAKQLSKHINISNIVLYVLGEFPKLKIYIPTIEGPLLRGEPNDSYYKEWEVINNGSSTSSTKSGGQTLMAQFIVLSMLMRQRADDCSWLFLVSDNPFGTMSAPELVEAVFSLLELLKIQWLVVGPPITDVNITSMFNTVYQMDVLPDNNGPKLIKLLEKKNRKFLQYINILKPKQDKI</sequence>